<evidence type="ECO:0000256" key="1">
    <source>
        <dbReference type="SAM" id="MobiDB-lite"/>
    </source>
</evidence>
<feature type="region of interest" description="Disordered" evidence="1">
    <location>
        <begin position="1"/>
        <end position="70"/>
    </location>
</feature>
<reference evidence="2" key="1">
    <citation type="submission" date="2022-06" db="EMBL/GenBank/DDBJ databases">
        <title>Uncovering the hologenomic basis of an extraordinary plant invasion.</title>
        <authorList>
            <person name="Bieker V.C."/>
            <person name="Martin M.D."/>
            <person name="Gilbert T."/>
            <person name="Hodgins K."/>
            <person name="Battlay P."/>
            <person name="Petersen B."/>
            <person name="Wilson J."/>
        </authorList>
    </citation>
    <scope>NUCLEOTIDE SEQUENCE</scope>
    <source>
        <strain evidence="2">AA19_3_7</strain>
        <tissue evidence="2">Leaf</tissue>
    </source>
</reference>
<dbReference type="EMBL" id="JAMZMK010010763">
    <property type="protein sequence ID" value="KAI7730504.1"/>
    <property type="molecule type" value="Genomic_DNA"/>
</dbReference>
<organism evidence="2 3">
    <name type="scientific">Ambrosia artemisiifolia</name>
    <name type="common">Common ragweed</name>
    <dbReference type="NCBI Taxonomy" id="4212"/>
    <lineage>
        <taxon>Eukaryota</taxon>
        <taxon>Viridiplantae</taxon>
        <taxon>Streptophyta</taxon>
        <taxon>Embryophyta</taxon>
        <taxon>Tracheophyta</taxon>
        <taxon>Spermatophyta</taxon>
        <taxon>Magnoliopsida</taxon>
        <taxon>eudicotyledons</taxon>
        <taxon>Gunneridae</taxon>
        <taxon>Pentapetalae</taxon>
        <taxon>asterids</taxon>
        <taxon>campanulids</taxon>
        <taxon>Asterales</taxon>
        <taxon>Asteraceae</taxon>
        <taxon>Asteroideae</taxon>
        <taxon>Heliantheae alliance</taxon>
        <taxon>Heliantheae</taxon>
        <taxon>Ambrosia</taxon>
    </lineage>
</organism>
<comment type="caution">
    <text evidence="2">The sequence shown here is derived from an EMBL/GenBank/DDBJ whole genome shotgun (WGS) entry which is preliminary data.</text>
</comment>
<evidence type="ECO:0000313" key="2">
    <source>
        <dbReference type="EMBL" id="KAI7730504.1"/>
    </source>
</evidence>
<gene>
    <name evidence="2" type="ORF">M8C21_007094</name>
</gene>
<dbReference type="PANTHER" id="PTHR14523:SF1">
    <property type="entry name" value="HOMOLOGOUS RECOMBINATION OB-FOLD PROTEIN"/>
    <property type="match status" value="1"/>
</dbReference>
<name>A0AAD5BXZ5_AMBAR</name>
<evidence type="ECO:0000313" key="3">
    <source>
        <dbReference type="Proteomes" id="UP001206925"/>
    </source>
</evidence>
<feature type="compositionally biased region" description="Low complexity" evidence="1">
    <location>
        <begin position="21"/>
        <end position="57"/>
    </location>
</feature>
<dbReference type="Proteomes" id="UP001206925">
    <property type="component" value="Unassembled WGS sequence"/>
</dbReference>
<feature type="non-terminal residue" evidence="2">
    <location>
        <position position="154"/>
    </location>
</feature>
<dbReference type="InterPro" id="IPR028045">
    <property type="entry name" value="HROB"/>
</dbReference>
<protein>
    <submittedName>
        <fullName evidence="2">Uncharacterized protein</fullName>
    </submittedName>
</protein>
<accession>A0AAD5BXZ5</accession>
<dbReference type="PANTHER" id="PTHR14523">
    <property type="entry name" value="UNCHARACTERIZED PROTEIN C17ORF53 HOMOLOG"/>
    <property type="match status" value="1"/>
</dbReference>
<feature type="compositionally biased region" description="Acidic residues" evidence="1">
    <location>
        <begin position="1"/>
        <end position="12"/>
    </location>
</feature>
<keyword evidence="3" id="KW-1185">Reference proteome</keyword>
<dbReference type="GO" id="GO:0000725">
    <property type="term" value="P:recombinational repair"/>
    <property type="evidence" value="ECO:0007669"/>
    <property type="project" value="InterPro"/>
</dbReference>
<dbReference type="AlphaFoldDB" id="A0AAD5BXZ5"/>
<sequence>MEPWEESLDVDDSDLRPPPTLLRRCTTTSQSQTLQHSSQSPSQSQTVISLPQTLTEPPLQPPPQFRTIPGPAGIVQAAKLKKFNDSVNWLTQEEDLMTTQEYIRKVVEDPMEDEDFKRHPWLSAVEFVRDDGMLSSGCSNLGEINKHQRNGKLD</sequence>
<proteinExistence type="predicted"/>